<keyword evidence="3" id="KW-1185">Reference proteome</keyword>
<proteinExistence type="predicted"/>
<name>A0A5C3NUV6_9APHY</name>
<accession>A0A5C3NUV6</accession>
<dbReference type="InParanoid" id="A0A5C3NUV6"/>
<feature type="compositionally biased region" description="Basic and acidic residues" evidence="1">
    <location>
        <begin position="113"/>
        <end position="142"/>
    </location>
</feature>
<dbReference type="AlphaFoldDB" id="A0A5C3NUV6"/>
<dbReference type="EMBL" id="ML211932">
    <property type="protein sequence ID" value="TFK79780.1"/>
    <property type="molecule type" value="Genomic_DNA"/>
</dbReference>
<sequence length="262" mass="28721">MRQSLDWCAYIPNLTSTSGVRSKRTVQQAVALVKPAIPSTRSYKYQLALNDDPWGRQTPQLTDCRIILGAADRPCTWHHCKGSPSKETALPFCSAASHKVLRAQSISSARQRRSQESPRQRTKRGDVTRRVDRDGDLVRDEGDASEDGQGEGKTARRSYMRPDFGLQGLAASASLKSAGARALTVQERCTGGSRRAGSGRVASSTSCGLREEAYTEGAQESRRWSWSRAEPRRARRTQSAWIGAHVPTADFDVPRSTGCALA</sequence>
<evidence type="ECO:0000313" key="3">
    <source>
        <dbReference type="Proteomes" id="UP000308197"/>
    </source>
</evidence>
<dbReference type="Proteomes" id="UP000308197">
    <property type="component" value="Unassembled WGS sequence"/>
</dbReference>
<gene>
    <name evidence="2" type="ORF">K466DRAFT_412449</name>
</gene>
<evidence type="ECO:0000256" key="1">
    <source>
        <dbReference type="SAM" id="MobiDB-lite"/>
    </source>
</evidence>
<evidence type="ECO:0000313" key="2">
    <source>
        <dbReference type="EMBL" id="TFK79780.1"/>
    </source>
</evidence>
<protein>
    <submittedName>
        <fullName evidence="2">Uncharacterized protein</fullName>
    </submittedName>
</protein>
<organism evidence="2 3">
    <name type="scientific">Polyporus arcularius HHB13444</name>
    <dbReference type="NCBI Taxonomy" id="1314778"/>
    <lineage>
        <taxon>Eukaryota</taxon>
        <taxon>Fungi</taxon>
        <taxon>Dikarya</taxon>
        <taxon>Basidiomycota</taxon>
        <taxon>Agaricomycotina</taxon>
        <taxon>Agaricomycetes</taxon>
        <taxon>Polyporales</taxon>
        <taxon>Polyporaceae</taxon>
        <taxon>Polyporus</taxon>
    </lineage>
</organism>
<feature type="region of interest" description="Disordered" evidence="1">
    <location>
        <begin position="104"/>
        <end position="160"/>
    </location>
</feature>
<reference evidence="2 3" key="1">
    <citation type="journal article" date="2019" name="Nat. Ecol. Evol.">
        <title>Megaphylogeny resolves global patterns of mushroom evolution.</title>
        <authorList>
            <person name="Varga T."/>
            <person name="Krizsan K."/>
            <person name="Foldi C."/>
            <person name="Dima B."/>
            <person name="Sanchez-Garcia M."/>
            <person name="Sanchez-Ramirez S."/>
            <person name="Szollosi G.J."/>
            <person name="Szarkandi J.G."/>
            <person name="Papp V."/>
            <person name="Albert L."/>
            <person name="Andreopoulos W."/>
            <person name="Angelini C."/>
            <person name="Antonin V."/>
            <person name="Barry K.W."/>
            <person name="Bougher N.L."/>
            <person name="Buchanan P."/>
            <person name="Buyck B."/>
            <person name="Bense V."/>
            <person name="Catcheside P."/>
            <person name="Chovatia M."/>
            <person name="Cooper J."/>
            <person name="Damon W."/>
            <person name="Desjardin D."/>
            <person name="Finy P."/>
            <person name="Geml J."/>
            <person name="Haridas S."/>
            <person name="Hughes K."/>
            <person name="Justo A."/>
            <person name="Karasinski D."/>
            <person name="Kautmanova I."/>
            <person name="Kiss B."/>
            <person name="Kocsube S."/>
            <person name="Kotiranta H."/>
            <person name="LaButti K.M."/>
            <person name="Lechner B.E."/>
            <person name="Liimatainen K."/>
            <person name="Lipzen A."/>
            <person name="Lukacs Z."/>
            <person name="Mihaltcheva S."/>
            <person name="Morgado L.N."/>
            <person name="Niskanen T."/>
            <person name="Noordeloos M.E."/>
            <person name="Ohm R.A."/>
            <person name="Ortiz-Santana B."/>
            <person name="Ovrebo C."/>
            <person name="Racz N."/>
            <person name="Riley R."/>
            <person name="Savchenko A."/>
            <person name="Shiryaev A."/>
            <person name="Soop K."/>
            <person name="Spirin V."/>
            <person name="Szebenyi C."/>
            <person name="Tomsovsky M."/>
            <person name="Tulloss R.E."/>
            <person name="Uehling J."/>
            <person name="Grigoriev I.V."/>
            <person name="Vagvolgyi C."/>
            <person name="Papp T."/>
            <person name="Martin F.M."/>
            <person name="Miettinen O."/>
            <person name="Hibbett D.S."/>
            <person name="Nagy L.G."/>
        </authorList>
    </citation>
    <scope>NUCLEOTIDE SEQUENCE [LARGE SCALE GENOMIC DNA]</scope>
    <source>
        <strain evidence="2 3">HHB13444</strain>
    </source>
</reference>